<evidence type="ECO:0000259" key="3">
    <source>
        <dbReference type="Pfam" id="PF24587"/>
    </source>
</evidence>
<feature type="domain" description="DUF7613" evidence="4">
    <location>
        <begin position="1122"/>
        <end position="1280"/>
    </location>
</feature>
<feature type="domain" description="DUF7611" evidence="2">
    <location>
        <begin position="827"/>
        <end position="983"/>
    </location>
</feature>
<comment type="caution">
    <text evidence="6">The sequence shown here is derived from an EMBL/GenBank/DDBJ whole genome shotgun (WGS) entry which is preliminary data.</text>
</comment>
<feature type="domain" description="DUF7614" evidence="5">
    <location>
        <begin position="1286"/>
        <end position="1419"/>
    </location>
</feature>
<evidence type="ECO:0000259" key="5">
    <source>
        <dbReference type="Pfam" id="PF24589"/>
    </source>
</evidence>
<dbReference type="Proteomes" id="UP001168146">
    <property type="component" value="Unassembled WGS sequence"/>
</dbReference>
<feature type="region of interest" description="Disordered" evidence="1">
    <location>
        <begin position="76"/>
        <end position="95"/>
    </location>
</feature>
<proteinExistence type="predicted"/>
<feature type="compositionally biased region" description="Basic and acidic residues" evidence="1">
    <location>
        <begin position="519"/>
        <end position="544"/>
    </location>
</feature>
<reference evidence="6" key="1">
    <citation type="submission" date="2021-12" db="EMBL/GenBank/DDBJ databases">
        <title>Black yeast isolated from Biological Soil Crust.</title>
        <authorList>
            <person name="Kurbessoian T."/>
        </authorList>
    </citation>
    <scope>NUCLEOTIDE SEQUENCE</scope>
    <source>
        <strain evidence="6">CCFEE 5208</strain>
    </source>
</reference>
<evidence type="ECO:0000313" key="7">
    <source>
        <dbReference type="Proteomes" id="UP001168146"/>
    </source>
</evidence>
<sequence length="1455" mass="159129">MAETGDGKQSGRSRFLSKSKWGKVFKEQDAPPSSTTGKVNSFKLNEDVVDFLKPSTEKSKPKLDIALAQRWPSAHEVRKASESSTTPTLLPWSGYRKPKRRAGLAVGFARTEPEVIGDGGDEALEPVAEISRKKAAVGRSVSARVPGDVGEVVLGQGSIQAIGPQARQARAPNGLEEQFRPPPVRRTQTSHNEVSLPLQRKLASPPLPVEEPVFHRPSLGRAATGFSSQSSGGEQNPADYESDEEEAPAVPQMPTALRTQFHRNDSKDVYDSPAPMTASTTASAKSSAPSGSAMSPVAQNQQRDMQAKEGKALRRASTQYMQEEKEDHEKFKRDTEAGFLPSPHFYNTLSNISTSSIAPEAAAQTQQSLSPEMALTPGGPGPSPFGDPRYIKRHSGEMAAAEGRQPPRVEPMEQAGSGQQPGHGQAQSPPQADGPPTAKSFSRPGPGAGPRRERLVEPPSYMRAAQQVTMPPQPLQEPRREVSGDGRPSYMRATQPPEEFTAASRSAAAPSQNMSVPEDDTRDRSRSPMRDRIFVSQDVSEKPRPFYSQANHSSGSLNRFPASPKFPRSRDGSREEISPQMREPSSAGSLQSPPFFTPGLGPASQSPRGTLLNPADGNRSAPSPYARGPSPADYFSAPRAPQPPRSPAVNLRDEETGRPRSSGSGYSAYRPIPSPPELALDDFAGRVSHMKGVFQLTAERERSATACSPQAWLRAALWWYVRGKAELEVMLQQRSKAPGPPRELLMQAHVNIAKAWWIVSEQLESHDALESPQSTRSPTSPLEQLPQAVAFVRSHLKSLYASMQKSQLMPPHQSLIQGQDTSIWLEYPRFTSDAATVLSGAASRSPSKDTSTSMMAPLDALPLGDTRDTFCYGRFPVEVSLNTDEADTDRIVFKTMLTMLRSKRGFQPCIVIASQSELVSLHVGPRRSDERGLSWHDVSWKAGSASLTLHLPRGFDLTVRMQERDFRSLSNLVEHSRKVEQSLQPETSETLVHDARLAELQYADSSGSHAFPAEKLRSCIALVFERHAEHRDGSGMRKMHRGFRLLLATEPVHKSLSSVSHELCQTSPLLFEFITDAAAGGTTAMVIRIRDKGRQCRILLVFPDSARRQAMYDVMNGLDVGPDEAIVGKMGITGFDIQDATQSEGFSPSGHSAMQGLQWQKLGVTNYQSNDPNTRIPSTVQSESLRIVARHAAGCITDRLNLGKGELLFRLPCAANPTPTLQLLREPQEDLGMSIDTRQCPQSVIDGTCELYHLAQQHLTIRTLTFSTPTDLHAFQAAITGFTVTYDGAASTFGISHRMNMVPIYQKKQASNVRLQIVQQGNITQVLAFMEDFALADALCFQVKSTDTFEGVKGDGKGKKWGVKFVDAKFRLPPRQLAEREKSGDVDGGERVRRRFVNLEGLEYAEEHDDITVGFDTEEGFACGDDDGTGPHAQAKDMSDAVVFGVVANYPEYLT</sequence>
<evidence type="ECO:0000256" key="1">
    <source>
        <dbReference type="SAM" id="MobiDB-lite"/>
    </source>
</evidence>
<feature type="region of interest" description="Disordered" evidence="1">
    <location>
        <begin position="1"/>
        <end position="40"/>
    </location>
</feature>
<dbReference type="EMBL" id="JASUXU010000002">
    <property type="protein sequence ID" value="KAK0327509.1"/>
    <property type="molecule type" value="Genomic_DNA"/>
</dbReference>
<dbReference type="Pfam" id="PF24586">
    <property type="entry name" value="DUF7611"/>
    <property type="match status" value="1"/>
</dbReference>
<feature type="compositionally biased region" description="Polar residues" evidence="1">
    <location>
        <begin position="31"/>
        <end position="40"/>
    </location>
</feature>
<accession>A0AAN6G491</accession>
<evidence type="ECO:0000259" key="2">
    <source>
        <dbReference type="Pfam" id="PF24586"/>
    </source>
</evidence>
<feature type="compositionally biased region" description="Polar residues" evidence="1">
    <location>
        <begin position="548"/>
        <end position="557"/>
    </location>
</feature>
<feature type="region of interest" description="Disordered" evidence="1">
    <location>
        <begin position="357"/>
        <end position="671"/>
    </location>
</feature>
<feature type="domain" description="DUF7612" evidence="3">
    <location>
        <begin position="985"/>
        <end position="1117"/>
    </location>
</feature>
<feature type="compositionally biased region" description="Polar residues" evidence="1">
    <location>
        <begin position="357"/>
        <end position="370"/>
    </location>
</feature>
<organism evidence="6 7">
    <name type="scientific">Friedmanniomyces endolithicus</name>
    <dbReference type="NCBI Taxonomy" id="329885"/>
    <lineage>
        <taxon>Eukaryota</taxon>
        <taxon>Fungi</taxon>
        <taxon>Dikarya</taxon>
        <taxon>Ascomycota</taxon>
        <taxon>Pezizomycotina</taxon>
        <taxon>Dothideomycetes</taxon>
        <taxon>Dothideomycetidae</taxon>
        <taxon>Mycosphaerellales</taxon>
        <taxon>Teratosphaeriaceae</taxon>
        <taxon>Friedmanniomyces</taxon>
    </lineage>
</organism>
<feature type="compositionally biased region" description="Basic and acidic residues" evidence="1">
    <location>
        <begin position="568"/>
        <end position="577"/>
    </location>
</feature>
<evidence type="ECO:0000259" key="4">
    <source>
        <dbReference type="Pfam" id="PF24588"/>
    </source>
</evidence>
<feature type="region of interest" description="Disordered" evidence="1">
    <location>
        <begin position="162"/>
        <end position="332"/>
    </location>
</feature>
<feature type="compositionally biased region" description="Polar residues" evidence="1">
    <location>
        <begin position="416"/>
        <end position="430"/>
    </location>
</feature>
<name>A0AAN6G491_9PEZI</name>
<dbReference type="InterPro" id="IPR056031">
    <property type="entry name" value="DUF7612"/>
</dbReference>
<dbReference type="InterPro" id="IPR056032">
    <property type="entry name" value="DUF7613"/>
</dbReference>
<feature type="compositionally biased region" description="Basic and acidic residues" evidence="1">
    <location>
        <begin position="322"/>
        <end position="332"/>
    </location>
</feature>
<dbReference type="Pfam" id="PF24587">
    <property type="entry name" value="DUF7612"/>
    <property type="match status" value="1"/>
</dbReference>
<feature type="compositionally biased region" description="Low complexity" evidence="1">
    <location>
        <begin position="272"/>
        <end position="296"/>
    </location>
</feature>
<dbReference type="InterPro" id="IPR056030">
    <property type="entry name" value="DUF7611"/>
</dbReference>
<protein>
    <submittedName>
        <fullName evidence="6">Uncharacterized protein</fullName>
    </submittedName>
</protein>
<feature type="compositionally biased region" description="Polar residues" evidence="1">
    <location>
        <begin position="225"/>
        <end position="234"/>
    </location>
</feature>
<evidence type="ECO:0000313" key="6">
    <source>
        <dbReference type="EMBL" id="KAK0327509.1"/>
    </source>
</evidence>
<dbReference type="Pfam" id="PF24589">
    <property type="entry name" value="DUF7614"/>
    <property type="match status" value="1"/>
</dbReference>
<dbReference type="InterPro" id="IPR056033">
    <property type="entry name" value="DUF7614"/>
</dbReference>
<gene>
    <name evidence="6" type="ORF">LTR82_001024</name>
</gene>
<dbReference type="Pfam" id="PF24588">
    <property type="entry name" value="DUF7613"/>
    <property type="match status" value="1"/>
</dbReference>